<dbReference type="Proteomes" id="UP000006039">
    <property type="component" value="Unassembled WGS sequence"/>
</dbReference>
<organism evidence="2">
    <name type="scientific">Gaeumannomyces tritici (strain R3-111a-1)</name>
    <name type="common">Wheat and barley take-all root rot fungus</name>
    <name type="synonym">Gaeumannomyces graminis var. tritici</name>
    <dbReference type="NCBI Taxonomy" id="644352"/>
    <lineage>
        <taxon>Eukaryota</taxon>
        <taxon>Fungi</taxon>
        <taxon>Dikarya</taxon>
        <taxon>Ascomycota</taxon>
        <taxon>Pezizomycotina</taxon>
        <taxon>Sordariomycetes</taxon>
        <taxon>Sordariomycetidae</taxon>
        <taxon>Magnaporthales</taxon>
        <taxon>Magnaporthaceae</taxon>
        <taxon>Gaeumannomyces</taxon>
    </lineage>
</organism>
<feature type="region of interest" description="Disordered" evidence="1">
    <location>
        <begin position="1"/>
        <end position="53"/>
    </location>
</feature>
<evidence type="ECO:0000256" key="1">
    <source>
        <dbReference type="SAM" id="MobiDB-lite"/>
    </source>
</evidence>
<dbReference type="HOGENOM" id="CLU_2346811_0_0_1"/>
<evidence type="ECO:0000313" key="3">
    <source>
        <dbReference type="EnsemblFungi" id="EJT68568"/>
    </source>
</evidence>
<reference evidence="4" key="1">
    <citation type="submission" date="2010-07" db="EMBL/GenBank/DDBJ databases">
        <title>The genome sequence of Gaeumannomyces graminis var. tritici strain R3-111a-1.</title>
        <authorList>
            <consortium name="The Broad Institute Genome Sequencing Platform"/>
            <person name="Ma L.-J."/>
            <person name="Dead R."/>
            <person name="Young S."/>
            <person name="Zeng Q."/>
            <person name="Koehrsen M."/>
            <person name="Alvarado L."/>
            <person name="Berlin A."/>
            <person name="Chapman S.B."/>
            <person name="Chen Z."/>
            <person name="Freedman E."/>
            <person name="Gellesch M."/>
            <person name="Goldberg J."/>
            <person name="Griggs A."/>
            <person name="Gujja S."/>
            <person name="Heilman E.R."/>
            <person name="Heiman D."/>
            <person name="Hepburn T."/>
            <person name="Howarth C."/>
            <person name="Jen D."/>
            <person name="Larson L."/>
            <person name="Mehta T."/>
            <person name="Neiman D."/>
            <person name="Pearson M."/>
            <person name="Roberts A."/>
            <person name="Saif S."/>
            <person name="Shea T."/>
            <person name="Shenoy N."/>
            <person name="Sisk P."/>
            <person name="Stolte C."/>
            <person name="Sykes S."/>
            <person name="Walk T."/>
            <person name="White J."/>
            <person name="Yandava C."/>
            <person name="Haas B."/>
            <person name="Nusbaum C."/>
            <person name="Birren B."/>
        </authorList>
    </citation>
    <scope>NUCLEOTIDE SEQUENCE [LARGE SCALE GENOMIC DNA]</scope>
    <source>
        <strain evidence="4">R3-111a-1</strain>
    </source>
</reference>
<reference evidence="3" key="4">
    <citation type="journal article" date="2015" name="G3 (Bethesda)">
        <title>Genome sequences of three phytopathogenic species of the Magnaporthaceae family of fungi.</title>
        <authorList>
            <person name="Okagaki L.H."/>
            <person name="Nunes C.C."/>
            <person name="Sailsbery J."/>
            <person name="Clay B."/>
            <person name="Brown D."/>
            <person name="John T."/>
            <person name="Oh Y."/>
            <person name="Young N."/>
            <person name="Fitzgerald M."/>
            <person name="Haas B.J."/>
            <person name="Zeng Q."/>
            <person name="Young S."/>
            <person name="Adiconis X."/>
            <person name="Fan L."/>
            <person name="Levin J.Z."/>
            <person name="Mitchell T.K."/>
            <person name="Okubara P.A."/>
            <person name="Farman M.L."/>
            <person name="Kohn L.M."/>
            <person name="Birren B."/>
            <person name="Ma L.-J."/>
            <person name="Dean R.A."/>
        </authorList>
    </citation>
    <scope>NUCLEOTIDE SEQUENCE</scope>
    <source>
        <strain evidence="3">R3-111a-1</strain>
    </source>
</reference>
<dbReference type="EnsemblFungi" id="EJT68568">
    <property type="protein sequence ID" value="EJT68568"/>
    <property type="gene ID" value="GGTG_13854"/>
</dbReference>
<gene>
    <name evidence="3" type="primary">20354312</name>
    <name evidence="2" type="ORF">GGTG_13854</name>
</gene>
<evidence type="ECO:0000313" key="4">
    <source>
        <dbReference type="Proteomes" id="UP000006039"/>
    </source>
</evidence>
<accession>J3PK09</accession>
<sequence length="97" mass="11031">MREGNDLLAPADEDSMVRREGRLSRPLYPRRELSLNKVKKPAKGSKKKPKPFSIERPLNFSWNFTTPSTVTDLRTAFSSSHSLKVVTWTSTVPSLRT</sequence>
<keyword evidence="4" id="KW-1185">Reference proteome</keyword>
<dbReference type="EMBL" id="GL385460">
    <property type="protein sequence ID" value="EJT68568.1"/>
    <property type="molecule type" value="Genomic_DNA"/>
</dbReference>
<proteinExistence type="predicted"/>
<dbReference type="VEuPathDB" id="FungiDB:GGTG_13854"/>
<dbReference type="GeneID" id="20354312"/>
<feature type="compositionally biased region" description="Basic and acidic residues" evidence="1">
    <location>
        <begin position="15"/>
        <end position="34"/>
    </location>
</feature>
<reference evidence="2" key="3">
    <citation type="submission" date="2010-09" db="EMBL/GenBank/DDBJ databases">
        <title>Annotation of Gaeumannomyces graminis var. tritici R3-111a-1.</title>
        <authorList>
            <consortium name="The Broad Institute Genome Sequencing Platform"/>
            <person name="Ma L.-J."/>
            <person name="Dead R."/>
            <person name="Young S.K."/>
            <person name="Zeng Q."/>
            <person name="Gargeya S."/>
            <person name="Fitzgerald M."/>
            <person name="Haas B."/>
            <person name="Abouelleil A."/>
            <person name="Alvarado L."/>
            <person name="Arachchi H.M."/>
            <person name="Berlin A."/>
            <person name="Brown A."/>
            <person name="Chapman S.B."/>
            <person name="Chen Z."/>
            <person name="Dunbar C."/>
            <person name="Freedman E."/>
            <person name="Gearin G."/>
            <person name="Gellesch M."/>
            <person name="Goldberg J."/>
            <person name="Griggs A."/>
            <person name="Gujja S."/>
            <person name="Heiman D."/>
            <person name="Howarth C."/>
            <person name="Larson L."/>
            <person name="Lui A."/>
            <person name="MacDonald P.J.P."/>
            <person name="Mehta T."/>
            <person name="Montmayeur A."/>
            <person name="Murphy C."/>
            <person name="Neiman D."/>
            <person name="Pearson M."/>
            <person name="Priest M."/>
            <person name="Roberts A."/>
            <person name="Saif S."/>
            <person name="Shea T."/>
            <person name="Shenoy N."/>
            <person name="Sisk P."/>
            <person name="Stolte C."/>
            <person name="Sykes S."/>
            <person name="Yandava C."/>
            <person name="Wortman J."/>
            <person name="Nusbaum C."/>
            <person name="Birren B."/>
        </authorList>
    </citation>
    <scope>NUCLEOTIDE SEQUENCE</scope>
    <source>
        <strain evidence="2">R3-111a-1</strain>
    </source>
</reference>
<name>J3PK09_GAET3</name>
<feature type="compositionally biased region" description="Basic residues" evidence="1">
    <location>
        <begin position="37"/>
        <end position="50"/>
    </location>
</feature>
<dbReference type="RefSeq" id="XP_009230040.1">
    <property type="nucleotide sequence ID" value="XM_009231776.1"/>
</dbReference>
<reference evidence="3" key="5">
    <citation type="submission" date="2018-04" db="UniProtKB">
        <authorList>
            <consortium name="EnsemblFungi"/>
        </authorList>
    </citation>
    <scope>IDENTIFICATION</scope>
    <source>
        <strain evidence="3">R3-111a-1</strain>
    </source>
</reference>
<reference evidence="2" key="2">
    <citation type="submission" date="2010-07" db="EMBL/GenBank/DDBJ databases">
        <authorList>
            <consortium name="The Broad Institute Genome Sequencing Platform"/>
            <consortium name="Broad Institute Genome Sequencing Center for Infectious Disease"/>
            <person name="Ma L.-J."/>
            <person name="Dead R."/>
            <person name="Young S."/>
            <person name="Zeng Q."/>
            <person name="Koehrsen M."/>
            <person name="Alvarado L."/>
            <person name="Berlin A."/>
            <person name="Chapman S.B."/>
            <person name="Chen Z."/>
            <person name="Freedman E."/>
            <person name="Gellesch M."/>
            <person name="Goldberg J."/>
            <person name="Griggs A."/>
            <person name="Gujja S."/>
            <person name="Heilman E.R."/>
            <person name="Heiman D."/>
            <person name="Hepburn T."/>
            <person name="Howarth C."/>
            <person name="Jen D."/>
            <person name="Larson L."/>
            <person name="Mehta T."/>
            <person name="Neiman D."/>
            <person name="Pearson M."/>
            <person name="Roberts A."/>
            <person name="Saif S."/>
            <person name="Shea T."/>
            <person name="Shenoy N."/>
            <person name="Sisk P."/>
            <person name="Stolte C."/>
            <person name="Sykes S."/>
            <person name="Walk T."/>
            <person name="White J."/>
            <person name="Yandava C."/>
            <person name="Haas B."/>
            <person name="Nusbaum C."/>
            <person name="Birren B."/>
        </authorList>
    </citation>
    <scope>NUCLEOTIDE SEQUENCE</scope>
    <source>
        <strain evidence="2">R3-111a-1</strain>
    </source>
</reference>
<dbReference type="AlphaFoldDB" id="J3PK09"/>
<evidence type="ECO:0000313" key="2">
    <source>
        <dbReference type="EMBL" id="EJT68568.1"/>
    </source>
</evidence>
<protein>
    <submittedName>
        <fullName evidence="2 3">Uncharacterized protein</fullName>
    </submittedName>
</protein>